<proteinExistence type="predicted"/>
<dbReference type="PANTHER" id="PTHR42905:SF2">
    <property type="entry name" value="PHOSPHOENOLPYRUVATE CARBOXYLASE FAMILY PROTEIN"/>
    <property type="match status" value="1"/>
</dbReference>
<dbReference type="KEGG" id="maqu:Maq22A_c11835"/>
<dbReference type="InterPro" id="IPR015813">
    <property type="entry name" value="Pyrv/PenolPyrv_kinase-like_dom"/>
</dbReference>
<reference evidence="1 2" key="1">
    <citation type="journal article" date="2015" name="Genome Announc.">
        <title>Complete Genome Sequence of Methylobacterium aquaticum Strain 22A, Isolated from Racomitrium japonicum Moss.</title>
        <authorList>
            <person name="Tani A."/>
            <person name="Ogura Y."/>
            <person name="Hayashi T."/>
            <person name="Kimbara K."/>
        </authorList>
    </citation>
    <scope>NUCLEOTIDE SEQUENCE [LARGE SCALE GENOMIC DNA]</scope>
    <source>
        <strain evidence="1 2">MA-22A</strain>
    </source>
</reference>
<dbReference type="Gene3D" id="3.20.20.60">
    <property type="entry name" value="Phosphoenolpyruvate-binding domains"/>
    <property type="match status" value="1"/>
</dbReference>
<dbReference type="OrthoDB" id="9771433at2"/>
<dbReference type="CDD" id="cd00377">
    <property type="entry name" value="ICL_PEPM"/>
    <property type="match status" value="1"/>
</dbReference>
<reference evidence="2" key="2">
    <citation type="submission" date="2015-01" db="EMBL/GenBank/DDBJ databases">
        <title>Complete genome sequence of Methylobacterium aquaticum strain 22A.</title>
        <authorList>
            <person name="Tani A."/>
            <person name="Ogura Y."/>
            <person name="Hayashi T."/>
        </authorList>
    </citation>
    <scope>NUCLEOTIDE SEQUENCE [LARGE SCALE GENOMIC DNA]</scope>
    <source>
        <strain evidence="2">MA-22A</strain>
    </source>
</reference>
<dbReference type="SUPFAM" id="SSF51621">
    <property type="entry name" value="Phosphoenolpyruvate/pyruvate domain"/>
    <property type="match status" value="1"/>
</dbReference>
<dbReference type="Proteomes" id="UP000061432">
    <property type="component" value="Chromosome"/>
</dbReference>
<gene>
    <name evidence="1" type="primary">prpB</name>
    <name evidence="1" type="ORF">Maq22A_c11835</name>
</gene>
<dbReference type="InterPro" id="IPR039556">
    <property type="entry name" value="ICL/PEPM"/>
</dbReference>
<dbReference type="GO" id="GO:0016829">
    <property type="term" value="F:lyase activity"/>
    <property type="evidence" value="ECO:0007669"/>
    <property type="project" value="UniProtKB-KW"/>
</dbReference>
<keyword evidence="1" id="KW-0456">Lyase</keyword>
<dbReference type="AlphaFoldDB" id="A0A0C6FAY7"/>
<dbReference type="PATRIC" id="fig|270351.10.peg.2281"/>
<dbReference type="RefSeq" id="WP_060846921.1">
    <property type="nucleotide sequence ID" value="NZ_AP014704.1"/>
</dbReference>
<accession>A0A0C6FAY7</accession>
<evidence type="ECO:0000313" key="1">
    <source>
        <dbReference type="EMBL" id="BAQ45618.1"/>
    </source>
</evidence>
<dbReference type="EMBL" id="AP014704">
    <property type="protein sequence ID" value="BAQ45618.1"/>
    <property type="molecule type" value="Genomic_DNA"/>
</dbReference>
<sequence length="290" mass="30179">MTARTSPAARLRAGMAEGIVMAPGAADALTARLVERAGFPAVYMTGFGATAARLGLPDLGLMSQTEMTEHARIMTRAVTIPVVADADTGYGGPANLHRTVREYVQAGVAAIHLEDQVAPKRCGQLAGIRLVDAEENARRLACALEARGEDDLLVIGRTDALPAMGLDEAVRRAALYAQAGVDLVFVDGVKRVAEVEAIARAVPGPKVVSIVDGTEAVALTAADLQGMGFSLAFYALSALFSAVRAMEETLAALRRDGTPSGRADAMTSYGAFADLVDLAGHQARADRFGG</sequence>
<dbReference type="Pfam" id="PF13714">
    <property type="entry name" value="PEP_mutase"/>
    <property type="match status" value="1"/>
</dbReference>
<dbReference type="InterPro" id="IPR040442">
    <property type="entry name" value="Pyrv_kinase-like_dom_sf"/>
</dbReference>
<evidence type="ECO:0000313" key="2">
    <source>
        <dbReference type="Proteomes" id="UP000061432"/>
    </source>
</evidence>
<organism evidence="1 2">
    <name type="scientific">Methylobacterium aquaticum</name>
    <dbReference type="NCBI Taxonomy" id="270351"/>
    <lineage>
        <taxon>Bacteria</taxon>
        <taxon>Pseudomonadati</taxon>
        <taxon>Pseudomonadota</taxon>
        <taxon>Alphaproteobacteria</taxon>
        <taxon>Hyphomicrobiales</taxon>
        <taxon>Methylobacteriaceae</taxon>
        <taxon>Methylobacterium</taxon>
    </lineage>
</organism>
<dbReference type="STRING" id="270351.Maq22A_c11835"/>
<name>A0A0C6FAY7_9HYPH</name>
<protein>
    <submittedName>
        <fullName evidence="1">2,3-dimethylmalate lyase</fullName>
    </submittedName>
</protein>
<dbReference type="PANTHER" id="PTHR42905">
    <property type="entry name" value="PHOSPHOENOLPYRUVATE CARBOXYLASE"/>
    <property type="match status" value="1"/>
</dbReference>